<sequence>MIVAAEVAKLLAVILVNVALKIVVVKAVTIRHASIIATTADVFAVTVIHVEDLFAMMTSDSV</sequence>
<gene>
    <name evidence="1" type="ORF">QT711_14570</name>
</gene>
<reference evidence="1 2" key="1">
    <citation type="submission" date="2023-06" db="EMBL/GenBank/DDBJ databases">
        <title>Sporosarcina sp. nov., isolated from Korean traditional fermented seafood 'Jeotgal'.</title>
        <authorList>
            <person name="Yang A.I."/>
            <person name="Shin N.-R."/>
        </authorList>
    </citation>
    <scope>NUCLEOTIDE SEQUENCE [LARGE SCALE GENOMIC DNA]</scope>
    <source>
        <strain evidence="1 2">KCTC13119</strain>
    </source>
</reference>
<evidence type="ECO:0000313" key="1">
    <source>
        <dbReference type="EMBL" id="MDW0114419.1"/>
    </source>
</evidence>
<name>A0ABU4GBP6_9BACL</name>
<accession>A0ABU4GBP6</accession>
<organism evidence="1 2">
    <name type="scientific">Sporosarcina saromensis</name>
    <dbReference type="NCBI Taxonomy" id="359365"/>
    <lineage>
        <taxon>Bacteria</taxon>
        <taxon>Bacillati</taxon>
        <taxon>Bacillota</taxon>
        <taxon>Bacilli</taxon>
        <taxon>Bacillales</taxon>
        <taxon>Caryophanaceae</taxon>
        <taxon>Sporosarcina</taxon>
    </lineage>
</organism>
<protein>
    <submittedName>
        <fullName evidence="1">Uncharacterized protein</fullName>
    </submittedName>
</protein>
<dbReference type="EMBL" id="JAUBDI010000016">
    <property type="protein sequence ID" value="MDW0114419.1"/>
    <property type="molecule type" value="Genomic_DNA"/>
</dbReference>
<keyword evidence="2" id="KW-1185">Reference proteome</keyword>
<comment type="caution">
    <text evidence="1">The sequence shown here is derived from an EMBL/GenBank/DDBJ whole genome shotgun (WGS) entry which is preliminary data.</text>
</comment>
<dbReference type="Proteomes" id="UP001282284">
    <property type="component" value="Unassembled WGS sequence"/>
</dbReference>
<proteinExistence type="predicted"/>
<evidence type="ECO:0000313" key="2">
    <source>
        <dbReference type="Proteomes" id="UP001282284"/>
    </source>
</evidence>